<organism evidence="2 3">
    <name type="scientific">Coprinellus micaceus</name>
    <name type="common">Glistening ink-cap mushroom</name>
    <name type="synonym">Coprinus micaceus</name>
    <dbReference type="NCBI Taxonomy" id="71717"/>
    <lineage>
        <taxon>Eukaryota</taxon>
        <taxon>Fungi</taxon>
        <taxon>Dikarya</taxon>
        <taxon>Basidiomycota</taxon>
        <taxon>Agaricomycotina</taxon>
        <taxon>Agaricomycetes</taxon>
        <taxon>Agaricomycetidae</taxon>
        <taxon>Agaricales</taxon>
        <taxon>Agaricineae</taxon>
        <taxon>Psathyrellaceae</taxon>
        <taxon>Coprinellus</taxon>
    </lineage>
</organism>
<dbReference type="Pfam" id="PF12937">
    <property type="entry name" value="F-box-like"/>
    <property type="match status" value="1"/>
</dbReference>
<comment type="caution">
    <text evidence="2">The sequence shown here is derived from an EMBL/GenBank/DDBJ whole genome shotgun (WGS) entry which is preliminary data.</text>
</comment>
<sequence length="163" mass="18572">MIDRPSPPSPYQQYLGTNYAPPEFAANQILDYLQGPRQELTSVKERIRLLCIKQAELEDAIHAHEALAHPIRRLPHEVLQLIFLACLPTKHYPTMGRTEAPLVLIQVCRSWRALAIDTPQLWASVHIVATPAEKFGVHEARSRLDSIKQWLERSKTLPLTLSI</sequence>
<dbReference type="SUPFAM" id="SSF81383">
    <property type="entry name" value="F-box domain"/>
    <property type="match status" value="1"/>
</dbReference>
<evidence type="ECO:0000313" key="2">
    <source>
        <dbReference type="EMBL" id="TEB20749.1"/>
    </source>
</evidence>
<dbReference type="Proteomes" id="UP000298030">
    <property type="component" value="Unassembled WGS sequence"/>
</dbReference>
<proteinExistence type="predicted"/>
<dbReference type="InterPro" id="IPR036047">
    <property type="entry name" value="F-box-like_dom_sf"/>
</dbReference>
<dbReference type="Gene3D" id="1.20.1280.50">
    <property type="match status" value="1"/>
</dbReference>
<dbReference type="STRING" id="71717.A0A4Y7SFV2"/>
<protein>
    <recommendedName>
        <fullName evidence="1">F-box domain-containing protein</fullName>
    </recommendedName>
</protein>
<feature type="non-terminal residue" evidence="2">
    <location>
        <position position="163"/>
    </location>
</feature>
<evidence type="ECO:0000259" key="1">
    <source>
        <dbReference type="Pfam" id="PF12937"/>
    </source>
</evidence>
<dbReference type="EMBL" id="QPFP01000132">
    <property type="protein sequence ID" value="TEB20749.1"/>
    <property type="molecule type" value="Genomic_DNA"/>
</dbReference>
<dbReference type="OrthoDB" id="3221235at2759"/>
<feature type="domain" description="F-box" evidence="1">
    <location>
        <begin position="71"/>
        <end position="127"/>
    </location>
</feature>
<dbReference type="InterPro" id="IPR001810">
    <property type="entry name" value="F-box_dom"/>
</dbReference>
<accession>A0A4Y7SFV2</accession>
<reference evidence="2 3" key="1">
    <citation type="journal article" date="2019" name="Nat. Ecol. Evol.">
        <title>Megaphylogeny resolves global patterns of mushroom evolution.</title>
        <authorList>
            <person name="Varga T."/>
            <person name="Krizsan K."/>
            <person name="Foldi C."/>
            <person name="Dima B."/>
            <person name="Sanchez-Garcia M."/>
            <person name="Sanchez-Ramirez S."/>
            <person name="Szollosi G.J."/>
            <person name="Szarkandi J.G."/>
            <person name="Papp V."/>
            <person name="Albert L."/>
            <person name="Andreopoulos W."/>
            <person name="Angelini C."/>
            <person name="Antonin V."/>
            <person name="Barry K.W."/>
            <person name="Bougher N.L."/>
            <person name="Buchanan P."/>
            <person name="Buyck B."/>
            <person name="Bense V."/>
            <person name="Catcheside P."/>
            <person name="Chovatia M."/>
            <person name="Cooper J."/>
            <person name="Damon W."/>
            <person name="Desjardin D."/>
            <person name="Finy P."/>
            <person name="Geml J."/>
            <person name="Haridas S."/>
            <person name="Hughes K."/>
            <person name="Justo A."/>
            <person name="Karasinski D."/>
            <person name="Kautmanova I."/>
            <person name="Kiss B."/>
            <person name="Kocsube S."/>
            <person name="Kotiranta H."/>
            <person name="LaButti K.M."/>
            <person name="Lechner B.E."/>
            <person name="Liimatainen K."/>
            <person name="Lipzen A."/>
            <person name="Lukacs Z."/>
            <person name="Mihaltcheva S."/>
            <person name="Morgado L.N."/>
            <person name="Niskanen T."/>
            <person name="Noordeloos M.E."/>
            <person name="Ohm R.A."/>
            <person name="Ortiz-Santana B."/>
            <person name="Ovrebo C."/>
            <person name="Racz N."/>
            <person name="Riley R."/>
            <person name="Savchenko A."/>
            <person name="Shiryaev A."/>
            <person name="Soop K."/>
            <person name="Spirin V."/>
            <person name="Szebenyi C."/>
            <person name="Tomsovsky M."/>
            <person name="Tulloss R.E."/>
            <person name="Uehling J."/>
            <person name="Grigoriev I.V."/>
            <person name="Vagvolgyi C."/>
            <person name="Papp T."/>
            <person name="Martin F.M."/>
            <person name="Miettinen O."/>
            <person name="Hibbett D.S."/>
            <person name="Nagy L.G."/>
        </authorList>
    </citation>
    <scope>NUCLEOTIDE SEQUENCE [LARGE SCALE GENOMIC DNA]</scope>
    <source>
        <strain evidence="2 3">FP101781</strain>
    </source>
</reference>
<name>A0A4Y7SFV2_COPMI</name>
<keyword evidence="3" id="KW-1185">Reference proteome</keyword>
<gene>
    <name evidence="2" type="ORF">FA13DRAFT_1644246</name>
</gene>
<evidence type="ECO:0000313" key="3">
    <source>
        <dbReference type="Proteomes" id="UP000298030"/>
    </source>
</evidence>
<dbReference type="AlphaFoldDB" id="A0A4Y7SFV2"/>